<dbReference type="Proteomes" id="UP000050525">
    <property type="component" value="Unassembled WGS sequence"/>
</dbReference>
<evidence type="ECO:0000313" key="1">
    <source>
        <dbReference type="EMBL" id="KYO44331.1"/>
    </source>
</evidence>
<sequence>MYVFFDLNTFLCQDPLLLCLCGGGRPKDTHLTSVPTDKHESIALEPVKHQESLASPVGLFPLHFPFPPVAAGSSLQRNFIFPLNNRLDRNND</sequence>
<comment type="caution">
    <text evidence="1">The sequence shown here is derived from an EMBL/GenBank/DDBJ whole genome shotgun (WGS) entry which is preliminary data.</text>
</comment>
<proteinExistence type="predicted"/>
<gene>
    <name evidence="1" type="ORF">Y1Q_0012099</name>
</gene>
<keyword evidence="2" id="KW-1185">Reference proteome</keyword>
<dbReference type="EMBL" id="AKHW03000817">
    <property type="protein sequence ID" value="KYO44331.1"/>
    <property type="molecule type" value="Genomic_DNA"/>
</dbReference>
<organism evidence="1 2">
    <name type="scientific">Alligator mississippiensis</name>
    <name type="common">American alligator</name>
    <dbReference type="NCBI Taxonomy" id="8496"/>
    <lineage>
        <taxon>Eukaryota</taxon>
        <taxon>Metazoa</taxon>
        <taxon>Chordata</taxon>
        <taxon>Craniata</taxon>
        <taxon>Vertebrata</taxon>
        <taxon>Euteleostomi</taxon>
        <taxon>Archelosauria</taxon>
        <taxon>Archosauria</taxon>
        <taxon>Crocodylia</taxon>
        <taxon>Alligatoridae</taxon>
        <taxon>Alligatorinae</taxon>
        <taxon>Alligator</taxon>
    </lineage>
</organism>
<protein>
    <submittedName>
        <fullName evidence="1">Uncharacterized protein</fullName>
    </submittedName>
</protein>
<evidence type="ECO:0000313" key="2">
    <source>
        <dbReference type="Proteomes" id="UP000050525"/>
    </source>
</evidence>
<dbReference type="AlphaFoldDB" id="A0A151P5I5"/>
<name>A0A151P5I5_ALLMI</name>
<reference evidence="1 2" key="1">
    <citation type="journal article" date="2012" name="Genome Biol.">
        <title>Sequencing three crocodilian genomes to illuminate the evolution of archosaurs and amniotes.</title>
        <authorList>
            <person name="St John J.A."/>
            <person name="Braun E.L."/>
            <person name="Isberg S.R."/>
            <person name="Miles L.G."/>
            <person name="Chong A.Y."/>
            <person name="Gongora J."/>
            <person name="Dalzell P."/>
            <person name="Moran C."/>
            <person name="Bed'hom B."/>
            <person name="Abzhanov A."/>
            <person name="Burgess S.C."/>
            <person name="Cooksey A.M."/>
            <person name="Castoe T.A."/>
            <person name="Crawford N.G."/>
            <person name="Densmore L.D."/>
            <person name="Drew J.C."/>
            <person name="Edwards S.V."/>
            <person name="Faircloth B.C."/>
            <person name="Fujita M.K."/>
            <person name="Greenwold M.J."/>
            <person name="Hoffmann F.G."/>
            <person name="Howard J.M."/>
            <person name="Iguchi T."/>
            <person name="Janes D.E."/>
            <person name="Khan S.Y."/>
            <person name="Kohno S."/>
            <person name="de Koning A.J."/>
            <person name="Lance S.L."/>
            <person name="McCarthy F.M."/>
            <person name="McCormack J.E."/>
            <person name="Merchant M.E."/>
            <person name="Peterson D.G."/>
            <person name="Pollock D.D."/>
            <person name="Pourmand N."/>
            <person name="Raney B.J."/>
            <person name="Roessler K.A."/>
            <person name="Sanford J.R."/>
            <person name="Sawyer R.H."/>
            <person name="Schmidt C.J."/>
            <person name="Triplett E.W."/>
            <person name="Tuberville T.D."/>
            <person name="Venegas-Anaya M."/>
            <person name="Howard J.T."/>
            <person name="Jarvis E.D."/>
            <person name="Guillette L.J.Jr."/>
            <person name="Glenn T.C."/>
            <person name="Green R.E."/>
            <person name="Ray D.A."/>
        </authorList>
    </citation>
    <scope>NUCLEOTIDE SEQUENCE [LARGE SCALE GENOMIC DNA]</scope>
    <source>
        <strain evidence="1">KSC_2009_1</strain>
    </source>
</reference>
<accession>A0A151P5I5</accession>